<dbReference type="Gene3D" id="3.30.565.10">
    <property type="entry name" value="Histidine kinase-like ATPase, C-terminal domain"/>
    <property type="match status" value="1"/>
</dbReference>
<evidence type="ECO:0000313" key="6">
    <source>
        <dbReference type="Proteomes" id="UP000627292"/>
    </source>
</evidence>
<comment type="catalytic activity">
    <reaction evidence="1">
        <text>ATP + protein L-histidine = ADP + protein N-phospho-L-histidine.</text>
        <dbReference type="EC" id="2.7.13.3"/>
    </reaction>
</comment>
<organism evidence="5 6">
    <name type="scientific">Filimonas zeae</name>
    <dbReference type="NCBI Taxonomy" id="1737353"/>
    <lineage>
        <taxon>Bacteria</taxon>
        <taxon>Pseudomonadati</taxon>
        <taxon>Bacteroidota</taxon>
        <taxon>Chitinophagia</taxon>
        <taxon>Chitinophagales</taxon>
        <taxon>Chitinophagaceae</taxon>
        <taxon>Filimonas</taxon>
    </lineage>
</organism>
<keyword evidence="3" id="KW-0597">Phosphoprotein</keyword>
<gene>
    <name evidence="5" type="ORF">GCM10011379_06620</name>
</gene>
<dbReference type="CDD" id="cd00075">
    <property type="entry name" value="HATPase"/>
    <property type="match status" value="1"/>
</dbReference>
<evidence type="ECO:0000256" key="1">
    <source>
        <dbReference type="ARBA" id="ARBA00000085"/>
    </source>
</evidence>
<dbReference type="Proteomes" id="UP000627292">
    <property type="component" value="Unassembled WGS sequence"/>
</dbReference>
<dbReference type="GO" id="GO:0000155">
    <property type="term" value="F:phosphorelay sensor kinase activity"/>
    <property type="evidence" value="ECO:0007669"/>
    <property type="project" value="TreeGrafter"/>
</dbReference>
<evidence type="ECO:0000259" key="4">
    <source>
        <dbReference type="PROSITE" id="PS50109"/>
    </source>
</evidence>
<dbReference type="PANTHER" id="PTHR43547">
    <property type="entry name" value="TWO-COMPONENT HISTIDINE KINASE"/>
    <property type="match status" value="1"/>
</dbReference>
<keyword evidence="6" id="KW-1185">Reference proteome</keyword>
<evidence type="ECO:0000256" key="3">
    <source>
        <dbReference type="ARBA" id="ARBA00022553"/>
    </source>
</evidence>
<accession>A0A917MTG8</accession>
<protein>
    <recommendedName>
        <fullName evidence="2">histidine kinase</fullName>
        <ecNumber evidence="2">2.7.13.3</ecNumber>
    </recommendedName>
</protein>
<dbReference type="PROSITE" id="PS50109">
    <property type="entry name" value="HIS_KIN"/>
    <property type="match status" value="1"/>
</dbReference>
<evidence type="ECO:0000256" key="2">
    <source>
        <dbReference type="ARBA" id="ARBA00012438"/>
    </source>
</evidence>
<dbReference type="Pfam" id="PF02518">
    <property type="entry name" value="HATPase_c"/>
    <property type="match status" value="1"/>
</dbReference>
<dbReference type="InterPro" id="IPR003594">
    <property type="entry name" value="HATPase_dom"/>
</dbReference>
<sequence length="247" mass="26995">MYYSATTNGSAKEIEAMKLFLAIIAHEVKNTCGAIPALCDFVSKGKSPELHLHAAKVAATNTVTLVDNLLSSIKLMDGSILIEPEMEFVEFGKWITPIVNRSTIYDLNTERKLILNIPDYLQFCPIYTDKNLTEQLLRNLIVNAIKYSFYGTAIEIWCDCIGHTLIINVNNYGTPIPADKVTTIFQPFTQLQKGSAGSGLGLFISKLFTEALGGTITASSSSTTNLTSFTVTIPDCISIGKEAQIRA</sequence>
<reference evidence="5" key="2">
    <citation type="submission" date="2020-09" db="EMBL/GenBank/DDBJ databases">
        <authorList>
            <person name="Sun Q."/>
            <person name="Zhou Y."/>
        </authorList>
    </citation>
    <scope>NUCLEOTIDE SEQUENCE</scope>
    <source>
        <strain evidence="5">CGMCC 1.15290</strain>
    </source>
</reference>
<reference evidence="5" key="1">
    <citation type="journal article" date="2014" name="Int. J. Syst. Evol. Microbiol.">
        <title>Complete genome sequence of Corynebacterium casei LMG S-19264T (=DSM 44701T), isolated from a smear-ripened cheese.</title>
        <authorList>
            <consortium name="US DOE Joint Genome Institute (JGI-PGF)"/>
            <person name="Walter F."/>
            <person name="Albersmeier A."/>
            <person name="Kalinowski J."/>
            <person name="Ruckert C."/>
        </authorList>
    </citation>
    <scope>NUCLEOTIDE SEQUENCE</scope>
    <source>
        <strain evidence="5">CGMCC 1.15290</strain>
    </source>
</reference>
<name>A0A917MTG8_9BACT</name>
<dbReference type="InterPro" id="IPR036890">
    <property type="entry name" value="HATPase_C_sf"/>
</dbReference>
<dbReference type="PRINTS" id="PR00344">
    <property type="entry name" value="BCTRLSENSOR"/>
</dbReference>
<dbReference type="RefSeq" id="WP_188950548.1">
    <property type="nucleotide sequence ID" value="NZ_BMIB01000001.1"/>
</dbReference>
<proteinExistence type="predicted"/>
<dbReference type="InterPro" id="IPR005467">
    <property type="entry name" value="His_kinase_dom"/>
</dbReference>
<dbReference type="SUPFAM" id="SSF55874">
    <property type="entry name" value="ATPase domain of HSP90 chaperone/DNA topoisomerase II/histidine kinase"/>
    <property type="match status" value="1"/>
</dbReference>
<dbReference type="PANTHER" id="PTHR43547:SF2">
    <property type="entry name" value="HYBRID SIGNAL TRANSDUCTION HISTIDINE KINASE C"/>
    <property type="match status" value="1"/>
</dbReference>
<dbReference type="EC" id="2.7.13.3" evidence="2"/>
<dbReference type="InterPro" id="IPR004358">
    <property type="entry name" value="Sig_transdc_His_kin-like_C"/>
</dbReference>
<feature type="domain" description="Histidine kinase" evidence="4">
    <location>
        <begin position="23"/>
        <end position="237"/>
    </location>
</feature>
<dbReference type="AlphaFoldDB" id="A0A917MTG8"/>
<dbReference type="EMBL" id="BMIB01000001">
    <property type="protein sequence ID" value="GGH59633.1"/>
    <property type="molecule type" value="Genomic_DNA"/>
</dbReference>
<evidence type="ECO:0000313" key="5">
    <source>
        <dbReference type="EMBL" id="GGH59633.1"/>
    </source>
</evidence>
<dbReference type="SMART" id="SM00387">
    <property type="entry name" value="HATPase_c"/>
    <property type="match status" value="1"/>
</dbReference>
<comment type="caution">
    <text evidence="5">The sequence shown here is derived from an EMBL/GenBank/DDBJ whole genome shotgun (WGS) entry which is preliminary data.</text>
</comment>